<keyword evidence="2" id="KW-1185">Reference proteome</keyword>
<proteinExistence type="predicted"/>
<organism evidence="1 2">
    <name type="scientific">Hymenobacter algoricola</name>
    <dbReference type="NCBI Taxonomy" id="486267"/>
    <lineage>
        <taxon>Bacteria</taxon>
        <taxon>Pseudomonadati</taxon>
        <taxon>Bacteroidota</taxon>
        <taxon>Cytophagia</taxon>
        <taxon>Cytophagales</taxon>
        <taxon>Hymenobacteraceae</taxon>
        <taxon>Hymenobacter</taxon>
    </lineage>
</organism>
<sequence length="260" mass="29549">MTTSRFVFIFLLGGLLALAGTARAQRTALIRQFAGSTVLLTTGDTLQGPLVLHPAEDVVRITMPDNTISTLSAVAVQSFAVKGEQERLRNTGFYDFFDARQGYYYGNPYYNGMLPRQRRERPDTSLVRVYRVYRWNHDNDYSDFKSPGFFEQLSRGPQVLLRREVQVERNVNTMPGAYGYGYGNGSRYGGTYSDIQDKFYLGTPAGNVVPLRNPKKDLLAVFRPQAKQLEQYARENKLSFTEPRDLAYIVNYANYLQAAK</sequence>
<gene>
    <name evidence="1" type="ORF">GCM10022406_31720</name>
</gene>
<name>A0ABP7NI18_9BACT</name>
<evidence type="ECO:0008006" key="3">
    <source>
        <dbReference type="Google" id="ProtNLM"/>
    </source>
</evidence>
<dbReference type="Proteomes" id="UP001499909">
    <property type="component" value="Unassembled WGS sequence"/>
</dbReference>
<comment type="caution">
    <text evidence="1">The sequence shown here is derived from an EMBL/GenBank/DDBJ whole genome shotgun (WGS) entry which is preliminary data.</text>
</comment>
<dbReference type="RefSeq" id="WP_345116109.1">
    <property type="nucleotide sequence ID" value="NZ_BAABDH010000103.1"/>
</dbReference>
<accession>A0ABP7NI18</accession>
<evidence type="ECO:0000313" key="2">
    <source>
        <dbReference type="Proteomes" id="UP001499909"/>
    </source>
</evidence>
<reference evidence="2" key="1">
    <citation type="journal article" date="2019" name="Int. J. Syst. Evol. Microbiol.">
        <title>The Global Catalogue of Microorganisms (GCM) 10K type strain sequencing project: providing services to taxonomists for standard genome sequencing and annotation.</title>
        <authorList>
            <consortium name="The Broad Institute Genomics Platform"/>
            <consortium name="The Broad Institute Genome Sequencing Center for Infectious Disease"/>
            <person name="Wu L."/>
            <person name="Ma J."/>
        </authorList>
    </citation>
    <scope>NUCLEOTIDE SEQUENCE [LARGE SCALE GENOMIC DNA]</scope>
    <source>
        <strain evidence="2">JCM 17214</strain>
    </source>
</reference>
<evidence type="ECO:0000313" key="1">
    <source>
        <dbReference type="EMBL" id="GAA3947627.1"/>
    </source>
</evidence>
<protein>
    <recommendedName>
        <fullName evidence="3">DUF4136 domain-containing protein</fullName>
    </recommendedName>
</protein>
<dbReference type="EMBL" id="BAABDH010000103">
    <property type="protein sequence ID" value="GAA3947627.1"/>
    <property type="molecule type" value="Genomic_DNA"/>
</dbReference>